<name>A0AAE3ARH1_9FIRM</name>
<feature type="compositionally biased region" description="Basic and acidic residues" evidence="1">
    <location>
        <begin position="117"/>
        <end position="130"/>
    </location>
</feature>
<dbReference type="CDD" id="cd12797">
    <property type="entry name" value="M23_peptidase"/>
    <property type="match status" value="1"/>
</dbReference>
<dbReference type="Gene3D" id="2.70.70.10">
    <property type="entry name" value="Glucose Permease (Domain IIA)"/>
    <property type="match status" value="1"/>
</dbReference>
<feature type="domain" description="M23ase beta-sheet core" evidence="2">
    <location>
        <begin position="198"/>
        <end position="293"/>
    </location>
</feature>
<dbReference type="PANTHER" id="PTHR21666">
    <property type="entry name" value="PEPTIDASE-RELATED"/>
    <property type="match status" value="1"/>
</dbReference>
<evidence type="ECO:0000256" key="1">
    <source>
        <dbReference type="SAM" id="MobiDB-lite"/>
    </source>
</evidence>
<evidence type="ECO:0000313" key="3">
    <source>
        <dbReference type="EMBL" id="MCC2165310.1"/>
    </source>
</evidence>
<dbReference type="EMBL" id="JAJEPU010000031">
    <property type="protein sequence ID" value="MCC2165310.1"/>
    <property type="molecule type" value="Genomic_DNA"/>
</dbReference>
<evidence type="ECO:0000259" key="2">
    <source>
        <dbReference type="Pfam" id="PF01551"/>
    </source>
</evidence>
<feature type="compositionally biased region" description="Polar residues" evidence="1">
    <location>
        <begin position="99"/>
        <end position="116"/>
    </location>
</feature>
<evidence type="ECO:0000313" key="4">
    <source>
        <dbReference type="Proteomes" id="UP001198962"/>
    </source>
</evidence>
<accession>A0AAE3ARH1</accession>
<comment type="caution">
    <text evidence="3">The sequence shown here is derived from an EMBL/GenBank/DDBJ whole genome shotgun (WGS) entry which is preliminary data.</text>
</comment>
<gene>
    <name evidence="3" type="ORF">LKD32_10570</name>
</gene>
<dbReference type="InterPro" id="IPR016047">
    <property type="entry name" value="M23ase_b-sheet_dom"/>
</dbReference>
<dbReference type="InterPro" id="IPR011055">
    <property type="entry name" value="Dup_hybrid_motif"/>
</dbReference>
<sequence>MKEKGKGNQPFRDKVFLVMLVMGLLTMVTAAGMATVKRGRGDEQKPYVDLQGQEDFLAGGSNANSLTQDTEENSQDNAKDQSGTEEKHENPDTVVAEAQRQSGQMTEENDRQNQGTSEKDGNAKDEHSEKGSQIAQAENSEESLAREVGAGGSAAQSLMLNFNDASRITWPVRGNVLLDYSMDQTIYFPTLEQYRCSPGIVIQGSIGEPVYAPANARVLETGTNEEIGTYVTLDFGNGYEAVCGQLSEVSAVPGEYLEQGQVLGYVAEPTKYYTIEGSNVFFELTQDGKAIDPMGYLE</sequence>
<dbReference type="InterPro" id="IPR050570">
    <property type="entry name" value="Cell_wall_metabolism_enzyme"/>
</dbReference>
<dbReference type="AlphaFoldDB" id="A0AAE3ARH1"/>
<dbReference type="Proteomes" id="UP001198962">
    <property type="component" value="Unassembled WGS sequence"/>
</dbReference>
<feature type="region of interest" description="Disordered" evidence="1">
    <location>
        <begin position="55"/>
        <end position="149"/>
    </location>
</feature>
<dbReference type="PANTHER" id="PTHR21666:SF270">
    <property type="entry name" value="MUREIN HYDROLASE ACTIVATOR ENVC"/>
    <property type="match status" value="1"/>
</dbReference>
<dbReference type="SUPFAM" id="SSF51261">
    <property type="entry name" value="Duplicated hybrid motif"/>
    <property type="match status" value="1"/>
</dbReference>
<keyword evidence="4" id="KW-1185">Reference proteome</keyword>
<reference evidence="3" key="1">
    <citation type="submission" date="2021-10" db="EMBL/GenBank/DDBJ databases">
        <title>Anaerobic single-cell dispensing facilitates the cultivation of human gut bacteria.</title>
        <authorList>
            <person name="Afrizal A."/>
        </authorList>
    </citation>
    <scope>NUCLEOTIDE SEQUENCE</scope>
    <source>
        <strain evidence="3">CLA-AA-H274</strain>
    </source>
</reference>
<protein>
    <submittedName>
        <fullName evidence="3">M23 family metallopeptidase</fullName>
    </submittedName>
</protein>
<organism evidence="3 4">
    <name type="scientific">Brotaphodocola catenula</name>
    <dbReference type="NCBI Taxonomy" id="2885361"/>
    <lineage>
        <taxon>Bacteria</taxon>
        <taxon>Bacillati</taxon>
        <taxon>Bacillota</taxon>
        <taxon>Clostridia</taxon>
        <taxon>Lachnospirales</taxon>
        <taxon>Lachnospiraceae</taxon>
        <taxon>Brotaphodocola</taxon>
    </lineage>
</organism>
<dbReference type="Pfam" id="PF01551">
    <property type="entry name" value="Peptidase_M23"/>
    <property type="match status" value="1"/>
</dbReference>
<proteinExistence type="predicted"/>
<feature type="compositionally biased region" description="Basic and acidic residues" evidence="1">
    <location>
        <begin position="77"/>
        <end position="91"/>
    </location>
</feature>
<dbReference type="GO" id="GO:0004222">
    <property type="term" value="F:metalloendopeptidase activity"/>
    <property type="evidence" value="ECO:0007669"/>
    <property type="project" value="TreeGrafter"/>
</dbReference>